<dbReference type="InterPro" id="IPR053714">
    <property type="entry name" value="Iso_Racemase_Enz_sf"/>
</dbReference>
<proteinExistence type="predicted"/>
<name>A0A6S6TSN3_9GAMM</name>
<evidence type="ECO:0000313" key="1">
    <source>
        <dbReference type="EMBL" id="CAA6822325.1"/>
    </source>
</evidence>
<dbReference type="NCBIfam" id="NF005679">
    <property type="entry name" value="PRK07475.1"/>
    <property type="match status" value="1"/>
</dbReference>
<dbReference type="EMBL" id="CACVAV010000342">
    <property type="protein sequence ID" value="CAA6822325.1"/>
    <property type="molecule type" value="Genomic_DNA"/>
</dbReference>
<dbReference type="Gene3D" id="3.40.50.12500">
    <property type="match status" value="1"/>
</dbReference>
<gene>
    <name evidence="1" type="ORF">HELGO_WM55548</name>
</gene>
<reference evidence="1" key="1">
    <citation type="submission" date="2020-01" db="EMBL/GenBank/DDBJ databases">
        <authorList>
            <person name="Meier V. D."/>
            <person name="Meier V D."/>
        </authorList>
    </citation>
    <scope>NUCLEOTIDE SEQUENCE</scope>
    <source>
        <strain evidence="1">HLG_WM_MAG_08</strain>
    </source>
</reference>
<organism evidence="1">
    <name type="scientific">uncultured Thiotrichaceae bacterium</name>
    <dbReference type="NCBI Taxonomy" id="298394"/>
    <lineage>
        <taxon>Bacteria</taxon>
        <taxon>Pseudomonadati</taxon>
        <taxon>Pseudomonadota</taxon>
        <taxon>Gammaproteobacteria</taxon>
        <taxon>Thiotrichales</taxon>
        <taxon>Thiotrichaceae</taxon>
        <taxon>environmental samples</taxon>
    </lineage>
</organism>
<dbReference type="AlphaFoldDB" id="A0A6S6TSN3"/>
<accession>A0A6S6TSN3</accession>
<evidence type="ECO:0008006" key="2">
    <source>
        <dbReference type="Google" id="ProtNLM"/>
    </source>
</evidence>
<protein>
    <recommendedName>
        <fullName evidence="2">Aspartate/glutamate racemase family protein</fullName>
    </recommendedName>
</protein>
<sequence>MKYADPDNPHVVGGGKNVYGAALGILMLETHFPRIPGDVGHAASWPFPVHYKIVSGASAEKVVCHQAEGMLDKFITAGQELVTMGVDGIATTCGFMSLFQAEMAAALNVPVASSSLMQVPMVQATLTPGKRVGILTISATTLTQEHLSAVNVPVDTPVMGTEQGQEFTRAILGDEPYLDVAQSSADILQAGRAFCDKHPELGAIVLECTNMVPYAAQLQRALGIPVYSIYSFLSWFQAGLAPRSFAPDSF</sequence>